<organism evidence="6 7">
    <name type="scientific">Stachybotrys chlorohalonatus (strain IBT 40285)</name>
    <dbReference type="NCBI Taxonomy" id="1283841"/>
    <lineage>
        <taxon>Eukaryota</taxon>
        <taxon>Fungi</taxon>
        <taxon>Dikarya</taxon>
        <taxon>Ascomycota</taxon>
        <taxon>Pezizomycotina</taxon>
        <taxon>Sordariomycetes</taxon>
        <taxon>Hypocreomycetidae</taxon>
        <taxon>Hypocreales</taxon>
        <taxon>Stachybotryaceae</taxon>
        <taxon>Stachybotrys</taxon>
    </lineage>
</organism>
<dbReference type="OrthoDB" id="265717at2759"/>
<evidence type="ECO:0000313" key="6">
    <source>
        <dbReference type="EMBL" id="KFA64214.1"/>
    </source>
</evidence>
<dbReference type="SUPFAM" id="SSF82199">
    <property type="entry name" value="SET domain"/>
    <property type="match status" value="1"/>
</dbReference>
<dbReference type="PANTHER" id="PTHR12197">
    <property type="entry name" value="HISTONE-LYSINE N-METHYLTRANSFERASE SMYD"/>
    <property type="match status" value="1"/>
</dbReference>
<evidence type="ECO:0000256" key="1">
    <source>
        <dbReference type="ARBA" id="ARBA00022723"/>
    </source>
</evidence>
<keyword evidence="2 4" id="KW-0863">Zinc-finger</keyword>
<sequence>MAESSVAAAAAAAAPVQVRPHPHKGRALHATRPFQPGQVLLALTPLLLLPSLSHATSVCTYCFRPGDPRACLRCHAAFYCGAACQAAHWAAVHGRECKPLRRAGRQLPTPVRALVQVLQDRDLEARVAALEGHVARRRGAAGWQDVQMMAMGASAYAGQGTSEDQLVRAVELLCKIQTNAFHRYDVDLDYTYPLSKRKKALAPYNFECQCHRCTDDLNVYQVCAESPSLDLNQISVVPNLSQVKKHAAVTKPTTRSSAKTHGEALADMIDSTSTTGSLSERHSALRLQLRRCQPLMTENLWAVSPLPQVLTEVSIYFAEKGAFTSALVVACFVATSCDPYRHPAPYHPVRVKGLFMIAKLLANTAAETAALATSLKSTTPTISLGQDAQDTLQDIDQVSLCQMLLIMVLGAAPAAYVKEWDLSVMAREMLADIEQLPGREKETSLIDAWKANPRTEQSQSFFEYAVVQQVKTLAGLTAAILKAEFA</sequence>
<evidence type="ECO:0000256" key="2">
    <source>
        <dbReference type="ARBA" id="ARBA00022771"/>
    </source>
</evidence>
<dbReference type="Proteomes" id="UP000028524">
    <property type="component" value="Unassembled WGS sequence"/>
</dbReference>
<keyword evidence="3" id="KW-0862">Zinc</keyword>
<keyword evidence="1" id="KW-0479">Metal-binding</keyword>
<dbReference type="HOGENOM" id="CLU_018406_5_3_1"/>
<protein>
    <recommendedName>
        <fullName evidence="5">MYND-type domain-containing protein</fullName>
    </recommendedName>
</protein>
<dbReference type="SUPFAM" id="SSF144232">
    <property type="entry name" value="HIT/MYND zinc finger-like"/>
    <property type="match status" value="1"/>
</dbReference>
<dbReference type="PROSITE" id="PS50865">
    <property type="entry name" value="ZF_MYND_2"/>
    <property type="match status" value="1"/>
</dbReference>
<evidence type="ECO:0000259" key="5">
    <source>
        <dbReference type="PROSITE" id="PS50865"/>
    </source>
</evidence>
<accession>A0A084QJS9</accession>
<dbReference type="GO" id="GO:0008270">
    <property type="term" value="F:zinc ion binding"/>
    <property type="evidence" value="ECO:0007669"/>
    <property type="project" value="UniProtKB-KW"/>
</dbReference>
<dbReference type="Gene3D" id="2.170.270.10">
    <property type="entry name" value="SET domain"/>
    <property type="match status" value="1"/>
</dbReference>
<proteinExistence type="predicted"/>
<dbReference type="EMBL" id="KL660698">
    <property type="protein sequence ID" value="KFA64214.1"/>
    <property type="molecule type" value="Genomic_DNA"/>
</dbReference>
<name>A0A084QJS9_STAC4</name>
<dbReference type="Pfam" id="PF01753">
    <property type="entry name" value="zf-MYND"/>
    <property type="match status" value="1"/>
</dbReference>
<dbReference type="Gene3D" id="6.10.140.2220">
    <property type="match status" value="1"/>
</dbReference>
<dbReference type="GO" id="GO:0005634">
    <property type="term" value="C:nucleus"/>
    <property type="evidence" value="ECO:0007669"/>
    <property type="project" value="TreeGrafter"/>
</dbReference>
<keyword evidence="7" id="KW-1185">Reference proteome</keyword>
<dbReference type="InterPro" id="IPR050869">
    <property type="entry name" value="H3K4_H4K5_MeTrfase"/>
</dbReference>
<dbReference type="OMA" id="CKIQNNS"/>
<dbReference type="STRING" id="1283841.A0A084QJS9"/>
<evidence type="ECO:0000256" key="3">
    <source>
        <dbReference type="ARBA" id="ARBA00022833"/>
    </source>
</evidence>
<dbReference type="InParanoid" id="A0A084QJS9"/>
<evidence type="ECO:0000313" key="7">
    <source>
        <dbReference type="Proteomes" id="UP000028524"/>
    </source>
</evidence>
<feature type="domain" description="MYND-type" evidence="5">
    <location>
        <begin position="59"/>
        <end position="97"/>
    </location>
</feature>
<dbReference type="AlphaFoldDB" id="A0A084QJS9"/>
<reference evidence="6 7" key="1">
    <citation type="journal article" date="2014" name="BMC Genomics">
        <title>Comparative genome sequencing reveals chemotype-specific gene clusters in the toxigenic black mold Stachybotrys.</title>
        <authorList>
            <person name="Semeiks J."/>
            <person name="Borek D."/>
            <person name="Otwinowski Z."/>
            <person name="Grishin N.V."/>
        </authorList>
    </citation>
    <scope>NUCLEOTIDE SEQUENCE [LARGE SCALE GENOMIC DNA]</scope>
    <source>
        <strain evidence="6 7">IBT 40285</strain>
    </source>
</reference>
<evidence type="ECO:0000256" key="4">
    <source>
        <dbReference type="PROSITE-ProRule" id="PRU00134"/>
    </source>
</evidence>
<gene>
    <name evidence="6" type="ORF">S40285_00882</name>
</gene>
<dbReference type="Gene3D" id="1.10.220.160">
    <property type="match status" value="1"/>
</dbReference>
<dbReference type="InterPro" id="IPR002893">
    <property type="entry name" value="Znf_MYND"/>
</dbReference>
<dbReference type="InterPro" id="IPR046341">
    <property type="entry name" value="SET_dom_sf"/>
</dbReference>
<dbReference type="PANTHER" id="PTHR12197:SF251">
    <property type="entry name" value="EG:BACR7C10.4 PROTEIN"/>
    <property type="match status" value="1"/>
</dbReference>